<feature type="compositionally biased region" description="Polar residues" evidence="1">
    <location>
        <begin position="142"/>
        <end position="166"/>
    </location>
</feature>
<dbReference type="AlphaFoldDB" id="E4XVG3"/>
<evidence type="ECO:0000256" key="1">
    <source>
        <dbReference type="SAM" id="MobiDB-lite"/>
    </source>
</evidence>
<gene>
    <name evidence="2" type="ORF">GSOID_T00005493001</name>
</gene>
<evidence type="ECO:0000313" key="2">
    <source>
        <dbReference type="EMBL" id="CBY13681.1"/>
    </source>
</evidence>
<organism evidence="2">
    <name type="scientific">Oikopleura dioica</name>
    <name type="common">Tunicate</name>
    <dbReference type="NCBI Taxonomy" id="34765"/>
    <lineage>
        <taxon>Eukaryota</taxon>
        <taxon>Metazoa</taxon>
        <taxon>Chordata</taxon>
        <taxon>Tunicata</taxon>
        <taxon>Appendicularia</taxon>
        <taxon>Copelata</taxon>
        <taxon>Oikopleuridae</taxon>
        <taxon>Oikopleura</taxon>
    </lineage>
</organism>
<keyword evidence="3" id="KW-1185">Reference proteome</keyword>
<feature type="region of interest" description="Disordered" evidence="1">
    <location>
        <begin position="137"/>
        <end position="196"/>
    </location>
</feature>
<feature type="region of interest" description="Disordered" evidence="1">
    <location>
        <begin position="73"/>
        <end position="94"/>
    </location>
</feature>
<feature type="region of interest" description="Disordered" evidence="1">
    <location>
        <begin position="1"/>
        <end position="21"/>
    </location>
</feature>
<name>E4XVG3_OIKDI</name>
<accession>E4XVG3</accession>
<evidence type="ECO:0000313" key="3">
    <source>
        <dbReference type="Proteomes" id="UP000001307"/>
    </source>
</evidence>
<feature type="non-terminal residue" evidence="2">
    <location>
        <position position="265"/>
    </location>
</feature>
<feature type="compositionally biased region" description="Polar residues" evidence="1">
    <location>
        <begin position="78"/>
        <end position="94"/>
    </location>
</feature>
<dbReference type="EMBL" id="FN653210">
    <property type="protein sequence ID" value="CBY13681.1"/>
    <property type="molecule type" value="Genomic_DNA"/>
</dbReference>
<protein>
    <submittedName>
        <fullName evidence="2">Uncharacterized protein</fullName>
    </submittedName>
</protein>
<reference evidence="2" key="1">
    <citation type="journal article" date="2010" name="Science">
        <title>Plasticity of animal genome architecture unmasked by rapid evolution of a pelagic tunicate.</title>
        <authorList>
            <person name="Denoeud F."/>
            <person name="Henriet S."/>
            <person name="Mungpakdee S."/>
            <person name="Aury J.M."/>
            <person name="Da Silva C."/>
            <person name="Brinkmann H."/>
            <person name="Mikhaleva J."/>
            <person name="Olsen L.C."/>
            <person name="Jubin C."/>
            <person name="Canestro C."/>
            <person name="Bouquet J.M."/>
            <person name="Danks G."/>
            <person name="Poulain J."/>
            <person name="Campsteijn C."/>
            <person name="Adamski M."/>
            <person name="Cross I."/>
            <person name="Yadetie F."/>
            <person name="Muffato M."/>
            <person name="Louis A."/>
            <person name="Butcher S."/>
            <person name="Tsagkogeorga G."/>
            <person name="Konrad A."/>
            <person name="Singh S."/>
            <person name="Jensen M.F."/>
            <person name="Cong E.H."/>
            <person name="Eikeseth-Otteraa H."/>
            <person name="Noel B."/>
            <person name="Anthouard V."/>
            <person name="Porcel B.M."/>
            <person name="Kachouri-Lafond R."/>
            <person name="Nishino A."/>
            <person name="Ugolini M."/>
            <person name="Chourrout P."/>
            <person name="Nishida H."/>
            <person name="Aasland R."/>
            <person name="Huzurbazar S."/>
            <person name="Westhof E."/>
            <person name="Delsuc F."/>
            <person name="Lehrach H."/>
            <person name="Reinhardt R."/>
            <person name="Weissenbach J."/>
            <person name="Roy S.W."/>
            <person name="Artiguenave F."/>
            <person name="Postlethwait J.H."/>
            <person name="Manak J.R."/>
            <person name="Thompson E.M."/>
            <person name="Jaillon O."/>
            <person name="Du Pasquier L."/>
            <person name="Boudinot P."/>
            <person name="Liberles D.A."/>
            <person name="Volff J.N."/>
            <person name="Philippe H."/>
            <person name="Lenhard B."/>
            <person name="Roest Crollius H."/>
            <person name="Wincker P."/>
            <person name="Chourrout D."/>
        </authorList>
    </citation>
    <scope>NUCLEOTIDE SEQUENCE [LARGE SCALE GENOMIC DNA]</scope>
</reference>
<sequence length="265" mass="29926">MEINDLTRPRLSSSEEHHSDELFRNFARETDSEPPKPHPNPLVEVLMNKETCHFEDFFQKIIDDKDVVAEFEPKRLSRNPTDQQSKDTNSARQIPTSELPYSAVEFITGETQGKSNDITKQSAAAVEISRLETAVFKPKDNASAQNNTCEPQNLETSKAQPANTGKENFAEQVPTIDNQRPSQHEPPPITPENETDTSNYVEVYLSNEEYLQHLKSKAISLDAPELTLAEAQILVDNNMVTFPGKKTVHKNLKYKCQICKALCIE</sequence>
<proteinExistence type="predicted"/>
<dbReference type="InParanoid" id="E4XVG3"/>
<dbReference type="Proteomes" id="UP000001307">
    <property type="component" value="Unassembled WGS sequence"/>
</dbReference>